<comment type="caution">
    <text evidence="2">The sequence shown here is derived from an EMBL/GenBank/DDBJ whole genome shotgun (WGS) entry which is preliminary data.</text>
</comment>
<keyword evidence="3" id="KW-1185">Reference proteome</keyword>
<protein>
    <submittedName>
        <fullName evidence="2">Uncharacterized protein</fullName>
    </submittedName>
</protein>
<feature type="transmembrane region" description="Helical" evidence="1">
    <location>
        <begin position="318"/>
        <end position="338"/>
    </location>
</feature>
<dbReference type="Proteomes" id="UP000295573">
    <property type="component" value="Unassembled WGS sequence"/>
</dbReference>
<evidence type="ECO:0000256" key="1">
    <source>
        <dbReference type="SAM" id="Phobius"/>
    </source>
</evidence>
<reference evidence="2 3" key="1">
    <citation type="journal article" date="2015" name="Stand. Genomic Sci.">
        <title>Genomic Encyclopedia of Bacterial and Archaeal Type Strains, Phase III: the genomes of soil and plant-associated and newly described type strains.</title>
        <authorList>
            <person name="Whitman W.B."/>
            <person name="Woyke T."/>
            <person name="Klenk H.P."/>
            <person name="Zhou Y."/>
            <person name="Lilburn T.G."/>
            <person name="Beck B.J."/>
            <person name="De Vos P."/>
            <person name="Vandamme P."/>
            <person name="Eisen J.A."/>
            <person name="Garrity G."/>
            <person name="Hugenholtz P."/>
            <person name="Kyrpides N.C."/>
        </authorList>
    </citation>
    <scope>NUCLEOTIDE SEQUENCE [LARGE SCALE GENOMIC DNA]</scope>
    <source>
        <strain evidence="2 3">VKM Ac-2541</strain>
    </source>
</reference>
<organism evidence="2 3">
    <name type="scientific">Kribbella antiqua</name>
    <dbReference type="NCBI Taxonomy" id="2512217"/>
    <lineage>
        <taxon>Bacteria</taxon>
        <taxon>Bacillati</taxon>
        <taxon>Actinomycetota</taxon>
        <taxon>Actinomycetes</taxon>
        <taxon>Propionibacteriales</taxon>
        <taxon>Kribbellaceae</taxon>
        <taxon>Kribbella</taxon>
    </lineage>
</organism>
<feature type="transmembrane region" description="Helical" evidence="1">
    <location>
        <begin position="284"/>
        <end position="312"/>
    </location>
</feature>
<dbReference type="AlphaFoldDB" id="A0A4R2IFR8"/>
<dbReference type="EMBL" id="SLWR01000012">
    <property type="protein sequence ID" value="TCO43591.1"/>
    <property type="molecule type" value="Genomic_DNA"/>
</dbReference>
<name>A0A4R2IFR8_9ACTN</name>
<accession>A0A4R2IFR8</accession>
<keyword evidence="1" id="KW-0812">Transmembrane</keyword>
<evidence type="ECO:0000313" key="3">
    <source>
        <dbReference type="Proteomes" id="UP000295573"/>
    </source>
</evidence>
<sequence>MLEERRNHPLVCVGPPASGSTEVTDAGVAGLVLQIVQRCGVTGPDRVLDRLAVLAPLHRFPLRLPHRTAVAVRRFTVTGAVRLGECTAGRLGGGAGLYLLGLERGVEHRHRLLRTERGVVERDVLAHRFASQCTQFGAPLRGCTGLLGQCIGVHLLLALVRPPGVTEGLGLVPPRRVAERLVARVDEPLVQRGHVLRVDLAGQPESFCTLAEPAPGRLAGRHGAGVVVLPTRGHGAGEIVGPVAAVHAQHEAPPNRAATGATAPMAAAGGRPIRRREAGSRLHLIVMPGCDLSSLVLLLPAGCCWIVGWVMLAAAASLSWLLAADRVFSVLVIGLCSFRVRGWWWSRRWCWARR</sequence>
<keyword evidence="1" id="KW-1133">Transmembrane helix</keyword>
<gene>
    <name evidence="2" type="ORF">EV646_112168</name>
</gene>
<evidence type="ECO:0000313" key="2">
    <source>
        <dbReference type="EMBL" id="TCO43591.1"/>
    </source>
</evidence>
<proteinExistence type="predicted"/>
<keyword evidence="1" id="KW-0472">Membrane</keyword>